<name>A0A1F5Q8N7_9BACT</name>
<evidence type="ECO:0000259" key="1">
    <source>
        <dbReference type="Pfam" id="PF13470"/>
    </source>
</evidence>
<dbReference type="InterPro" id="IPR029060">
    <property type="entry name" value="PIN-like_dom_sf"/>
</dbReference>
<proteinExistence type="predicted"/>
<organism evidence="2 3">
    <name type="scientific">Candidatus Doudnabacteria bacterium RIFCSPLOWO2_02_FULL_48_13</name>
    <dbReference type="NCBI Taxonomy" id="1817845"/>
    <lineage>
        <taxon>Bacteria</taxon>
        <taxon>Candidatus Doudnaibacteriota</taxon>
    </lineage>
</organism>
<dbReference type="InterPro" id="IPR002850">
    <property type="entry name" value="PIN_toxin-like"/>
</dbReference>
<comment type="caution">
    <text evidence="2">The sequence shown here is derived from an EMBL/GenBank/DDBJ whole genome shotgun (WGS) entry which is preliminary data.</text>
</comment>
<reference evidence="2 3" key="1">
    <citation type="journal article" date="2016" name="Nat. Commun.">
        <title>Thousands of microbial genomes shed light on interconnected biogeochemical processes in an aquifer system.</title>
        <authorList>
            <person name="Anantharaman K."/>
            <person name="Brown C.T."/>
            <person name="Hug L.A."/>
            <person name="Sharon I."/>
            <person name="Castelle C.J."/>
            <person name="Probst A.J."/>
            <person name="Thomas B.C."/>
            <person name="Singh A."/>
            <person name="Wilkins M.J."/>
            <person name="Karaoz U."/>
            <person name="Brodie E.L."/>
            <person name="Williams K.H."/>
            <person name="Hubbard S.S."/>
            <person name="Banfield J.F."/>
        </authorList>
    </citation>
    <scope>NUCLEOTIDE SEQUENCE [LARGE SCALE GENOMIC DNA]</scope>
</reference>
<accession>A0A1F5Q8N7</accession>
<dbReference type="Pfam" id="PF13470">
    <property type="entry name" value="PIN_3"/>
    <property type="match status" value="1"/>
</dbReference>
<evidence type="ECO:0000313" key="3">
    <source>
        <dbReference type="Proteomes" id="UP000177235"/>
    </source>
</evidence>
<dbReference type="Proteomes" id="UP000177235">
    <property type="component" value="Unassembled WGS sequence"/>
</dbReference>
<dbReference type="PANTHER" id="PTHR34610">
    <property type="entry name" value="SSL7007 PROTEIN"/>
    <property type="match status" value="1"/>
</dbReference>
<feature type="domain" description="PIN" evidence="1">
    <location>
        <begin position="2"/>
        <end position="112"/>
    </location>
</feature>
<dbReference type="PANTHER" id="PTHR34610:SF3">
    <property type="entry name" value="SSL7007 PROTEIN"/>
    <property type="match status" value="1"/>
</dbReference>
<dbReference type="InterPro" id="IPR002716">
    <property type="entry name" value="PIN_dom"/>
</dbReference>
<sequence length="138" mass="15894">MKIVFDTNIYIAAALNRGFIHRLVQEIVTDREMQVFISKDIIVELQNKMGIFLNKGLIQPYNVVYVFETIRASTQTVEPKEQISVQEVASDDFKILECAVAAEADLIVTMDQVLLRLKRFRNIGIVHPKTFSFMFPQK</sequence>
<evidence type="ECO:0000313" key="2">
    <source>
        <dbReference type="EMBL" id="OGE98561.1"/>
    </source>
</evidence>
<dbReference type="SUPFAM" id="SSF88723">
    <property type="entry name" value="PIN domain-like"/>
    <property type="match status" value="1"/>
</dbReference>
<protein>
    <submittedName>
        <fullName evidence="2">Putative toxin-antitoxin system toxin component, PIN family</fullName>
    </submittedName>
</protein>
<dbReference type="EMBL" id="MFFF01000030">
    <property type="protein sequence ID" value="OGE98561.1"/>
    <property type="molecule type" value="Genomic_DNA"/>
</dbReference>
<gene>
    <name evidence="2" type="ORF">A3J05_04280</name>
</gene>
<dbReference type="AlphaFoldDB" id="A0A1F5Q8N7"/>
<dbReference type="NCBIfam" id="TIGR00305">
    <property type="entry name" value="putative toxin-antitoxin system toxin component, PIN family"/>
    <property type="match status" value="1"/>
</dbReference>